<feature type="compositionally biased region" description="Polar residues" evidence="5">
    <location>
        <begin position="309"/>
        <end position="319"/>
    </location>
</feature>
<dbReference type="InterPro" id="IPR027417">
    <property type="entry name" value="P-loop_NTPase"/>
</dbReference>
<keyword evidence="4" id="KW-0460">Magnesium</keyword>
<feature type="compositionally biased region" description="Low complexity" evidence="5">
    <location>
        <begin position="282"/>
        <end position="292"/>
    </location>
</feature>
<evidence type="ECO:0000256" key="5">
    <source>
        <dbReference type="SAM" id="MobiDB-lite"/>
    </source>
</evidence>
<dbReference type="InterPro" id="IPR051995">
    <property type="entry name" value="Ciliary_GTPase"/>
</dbReference>
<dbReference type="GO" id="GO:0046872">
    <property type="term" value="F:metal ion binding"/>
    <property type="evidence" value="ECO:0007669"/>
    <property type="project" value="UniProtKB-KW"/>
</dbReference>
<evidence type="ECO:0000313" key="6">
    <source>
        <dbReference type="EMBL" id="CAI5439567.1"/>
    </source>
</evidence>
<accession>A0A9P1MTL6</accession>
<organism evidence="6 7">
    <name type="scientific">Caenorhabditis angaria</name>
    <dbReference type="NCBI Taxonomy" id="860376"/>
    <lineage>
        <taxon>Eukaryota</taxon>
        <taxon>Metazoa</taxon>
        <taxon>Ecdysozoa</taxon>
        <taxon>Nematoda</taxon>
        <taxon>Chromadorea</taxon>
        <taxon>Rhabditida</taxon>
        <taxon>Rhabditina</taxon>
        <taxon>Rhabditomorpha</taxon>
        <taxon>Rhabditoidea</taxon>
        <taxon>Rhabditidae</taxon>
        <taxon>Peloderinae</taxon>
        <taxon>Caenorhabditis</taxon>
    </lineage>
</organism>
<evidence type="ECO:0000256" key="4">
    <source>
        <dbReference type="PIRSR" id="PIRSR606689-2"/>
    </source>
</evidence>
<evidence type="ECO:0000313" key="7">
    <source>
        <dbReference type="Proteomes" id="UP001152747"/>
    </source>
</evidence>
<dbReference type="GO" id="GO:0097730">
    <property type="term" value="C:non-motile cilium"/>
    <property type="evidence" value="ECO:0007669"/>
    <property type="project" value="TreeGrafter"/>
</dbReference>
<keyword evidence="7" id="KW-1185">Reference proteome</keyword>
<dbReference type="Pfam" id="PF00025">
    <property type="entry name" value="Arf"/>
    <property type="match status" value="1"/>
</dbReference>
<dbReference type="GO" id="GO:0097500">
    <property type="term" value="P:receptor localization to non-motile cilium"/>
    <property type="evidence" value="ECO:0007669"/>
    <property type="project" value="TreeGrafter"/>
</dbReference>
<feature type="binding site" evidence="4">
    <location>
        <position position="33"/>
    </location>
    <ligand>
        <name>Mg(2+)</name>
        <dbReference type="ChEBI" id="CHEBI:18420"/>
    </ligand>
</feature>
<evidence type="ECO:0000256" key="3">
    <source>
        <dbReference type="PIRSR" id="PIRSR606689-1"/>
    </source>
</evidence>
<proteinExistence type="predicted"/>
<dbReference type="PANTHER" id="PTHR46090">
    <property type="entry name" value="ADP-RIBOSYLATION FACTOR-LIKE PROTEIN 13B"/>
    <property type="match status" value="1"/>
</dbReference>
<dbReference type="SUPFAM" id="SSF52540">
    <property type="entry name" value="P-loop containing nucleoside triphosphate hydrolases"/>
    <property type="match status" value="1"/>
</dbReference>
<keyword evidence="4" id="KW-0479">Metal-binding</keyword>
<dbReference type="Gene3D" id="3.40.50.300">
    <property type="entry name" value="P-loop containing nucleotide triphosphate hydrolases"/>
    <property type="match status" value="1"/>
</dbReference>
<feature type="region of interest" description="Disordered" evidence="5">
    <location>
        <begin position="259"/>
        <end position="358"/>
    </location>
</feature>
<sequence>MISSIFCCCSKSQPTIKRTITLGCFGIDGAGKTTLLKLLKGEDPRNVLTTNGFSMLEMIYDSEINLKIYDIGGNEGIRDIWPNYYGEVYGIIFVVDYSSEQRFNESVEVMSTVIKHPLCAKKPILFVVNNRNNVEFDDVEFSNRASLQATSDTQQQMIMVTHISKYNGYLNDIRNPSMNVYDRAKKDRNAFQDQFVAFIQLIVEHYVYLSEGVQAAERALQIKQQDEKIRRQMLLTKQQHDAVKAEIAQMENRSPVITTQPIQAPPSAPLAEINAEPPSSPPLSLASSTIPSDIIQGSPELSPPPAQQIKISQTSTKPASPQEAAKSDEYFLPPKSPGRQLSRIRRIQSSLTARVAPK</sequence>
<comment type="caution">
    <text evidence="6">The sequence shown here is derived from an EMBL/GenBank/DDBJ whole genome shotgun (WGS) entry which is preliminary data.</text>
</comment>
<dbReference type="Proteomes" id="UP001152747">
    <property type="component" value="Unassembled WGS sequence"/>
</dbReference>
<dbReference type="AlphaFoldDB" id="A0A9P1MTL6"/>
<evidence type="ECO:0000256" key="2">
    <source>
        <dbReference type="ARBA" id="ARBA00023134"/>
    </source>
</evidence>
<dbReference type="PROSITE" id="PS51417">
    <property type="entry name" value="ARF"/>
    <property type="match status" value="1"/>
</dbReference>
<name>A0A9P1MTL6_9PELO</name>
<evidence type="ECO:0000256" key="1">
    <source>
        <dbReference type="ARBA" id="ARBA00022741"/>
    </source>
</evidence>
<dbReference type="PRINTS" id="PR00328">
    <property type="entry name" value="SAR1GTPBP"/>
</dbReference>
<dbReference type="SMART" id="SM00178">
    <property type="entry name" value="SAR"/>
    <property type="match status" value="1"/>
</dbReference>
<feature type="binding site" evidence="3">
    <location>
        <position position="73"/>
    </location>
    <ligand>
        <name>GTP</name>
        <dbReference type="ChEBI" id="CHEBI:37565"/>
    </ligand>
</feature>
<reference evidence="6" key="1">
    <citation type="submission" date="2022-11" db="EMBL/GenBank/DDBJ databases">
        <authorList>
            <person name="Kikuchi T."/>
        </authorList>
    </citation>
    <scope>NUCLEOTIDE SEQUENCE</scope>
    <source>
        <strain evidence="6">PS1010</strain>
    </source>
</reference>
<dbReference type="SMART" id="SM00177">
    <property type="entry name" value="ARF"/>
    <property type="match status" value="1"/>
</dbReference>
<feature type="binding site" evidence="4">
    <location>
        <position position="50"/>
    </location>
    <ligand>
        <name>Mg(2+)</name>
        <dbReference type="ChEBI" id="CHEBI:18420"/>
    </ligand>
</feature>
<feature type="binding site" evidence="3">
    <location>
        <begin position="26"/>
        <end position="33"/>
    </location>
    <ligand>
        <name>GTP</name>
        <dbReference type="ChEBI" id="CHEBI:37565"/>
    </ligand>
</feature>
<dbReference type="GO" id="GO:0003924">
    <property type="term" value="F:GTPase activity"/>
    <property type="evidence" value="ECO:0007669"/>
    <property type="project" value="InterPro"/>
</dbReference>
<keyword evidence="1 3" id="KW-0547">Nucleotide-binding</keyword>
<dbReference type="InterPro" id="IPR006689">
    <property type="entry name" value="Small_GTPase_ARF/SAR"/>
</dbReference>
<gene>
    <name evidence="6" type="ORF">CAMP_LOCUS2204</name>
</gene>
<evidence type="ECO:0008006" key="8">
    <source>
        <dbReference type="Google" id="ProtNLM"/>
    </source>
</evidence>
<dbReference type="GO" id="GO:1905515">
    <property type="term" value="P:non-motile cilium assembly"/>
    <property type="evidence" value="ECO:0007669"/>
    <property type="project" value="TreeGrafter"/>
</dbReference>
<dbReference type="OrthoDB" id="14717at2759"/>
<dbReference type="GO" id="GO:0005525">
    <property type="term" value="F:GTP binding"/>
    <property type="evidence" value="ECO:0007669"/>
    <property type="project" value="UniProtKB-KW"/>
</dbReference>
<protein>
    <recommendedName>
        <fullName evidence="8">ADP-ribosylation factor-like protein 13B</fullName>
    </recommendedName>
</protein>
<dbReference type="GO" id="GO:0060170">
    <property type="term" value="C:ciliary membrane"/>
    <property type="evidence" value="ECO:0007669"/>
    <property type="project" value="TreeGrafter"/>
</dbReference>
<dbReference type="PANTHER" id="PTHR46090:SF2">
    <property type="entry name" value="ADP-RIBOSYLATION FACTOR-LIKE PROTEIN 13B"/>
    <property type="match status" value="1"/>
</dbReference>
<dbReference type="InterPro" id="IPR005225">
    <property type="entry name" value="Small_GTP-bd"/>
</dbReference>
<keyword evidence="2 3" id="KW-0342">GTP-binding</keyword>
<dbReference type="EMBL" id="CANHGI010000001">
    <property type="protein sequence ID" value="CAI5439567.1"/>
    <property type="molecule type" value="Genomic_DNA"/>
</dbReference>
<dbReference type="NCBIfam" id="TIGR00231">
    <property type="entry name" value="small_GTP"/>
    <property type="match status" value="1"/>
</dbReference>